<feature type="domain" description="Ribosomal protein/NADH dehydrogenase" evidence="6">
    <location>
        <begin position="43"/>
        <end position="146"/>
    </location>
</feature>
<dbReference type="SMART" id="SM00916">
    <property type="entry name" value="L51_S25_CI-B8"/>
    <property type="match status" value="1"/>
</dbReference>
<protein>
    <recommendedName>
        <fullName evidence="6">Ribosomal protein/NADH dehydrogenase domain-containing protein</fullName>
    </recommendedName>
</protein>
<feature type="region of interest" description="Disordered" evidence="5">
    <location>
        <begin position="162"/>
        <end position="184"/>
    </location>
</feature>
<accession>A0ABR3VMZ2</accession>
<evidence type="ECO:0000256" key="5">
    <source>
        <dbReference type="SAM" id="MobiDB-lite"/>
    </source>
</evidence>
<keyword evidence="3" id="KW-0496">Mitochondrion</keyword>
<evidence type="ECO:0000256" key="3">
    <source>
        <dbReference type="ARBA" id="ARBA00023128"/>
    </source>
</evidence>
<gene>
    <name evidence="7" type="ORF">VTJ49DRAFT_3479</name>
</gene>
<dbReference type="PANTHER" id="PTHR13274:SF2">
    <property type="entry name" value="SMALL RIBOSOMAL SUBUNIT PROTEIN MS25"/>
    <property type="match status" value="1"/>
</dbReference>
<name>A0ABR3VMZ2_HUMIN</name>
<evidence type="ECO:0000256" key="1">
    <source>
        <dbReference type="ARBA" id="ARBA00004173"/>
    </source>
</evidence>
<reference evidence="7 8" key="1">
    <citation type="journal article" date="2024" name="Commun. Biol.">
        <title>Comparative genomic analysis of thermophilic fungi reveals convergent evolutionary adaptations and gene losses.</title>
        <authorList>
            <person name="Steindorff A.S."/>
            <person name="Aguilar-Pontes M.V."/>
            <person name="Robinson A.J."/>
            <person name="Andreopoulos B."/>
            <person name="LaButti K."/>
            <person name="Kuo A."/>
            <person name="Mondo S."/>
            <person name="Riley R."/>
            <person name="Otillar R."/>
            <person name="Haridas S."/>
            <person name="Lipzen A."/>
            <person name="Grimwood J."/>
            <person name="Schmutz J."/>
            <person name="Clum A."/>
            <person name="Reid I.D."/>
            <person name="Moisan M.C."/>
            <person name="Butler G."/>
            <person name="Nguyen T.T.M."/>
            <person name="Dewar K."/>
            <person name="Conant G."/>
            <person name="Drula E."/>
            <person name="Henrissat B."/>
            <person name="Hansel C."/>
            <person name="Singer S."/>
            <person name="Hutchinson M.I."/>
            <person name="de Vries R.P."/>
            <person name="Natvig D.O."/>
            <person name="Powell A.J."/>
            <person name="Tsang A."/>
            <person name="Grigoriev I.V."/>
        </authorList>
    </citation>
    <scope>NUCLEOTIDE SEQUENCE [LARGE SCALE GENOMIC DNA]</scope>
    <source>
        <strain evidence="7 8">CBS 620.91</strain>
    </source>
</reference>
<dbReference type="PANTHER" id="PTHR13274">
    <property type="entry name" value="MITOCHONDRIAL RIBOSOMAL PROTEIN S25"/>
    <property type="match status" value="1"/>
</dbReference>
<feature type="region of interest" description="Disordered" evidence="5">
    <location>
        <begin position="94"/>
        <end position="117"/>
    </location>
</feature>
<keyword evidence="2" id="KW-0689">Ribosomal protein</keyword>
<evidence type="ECO:0000256" key="2">
    <source>
        <dbReference type="ARBA" id="ARBA00022980"/>
    </source>
</evidence>
<evidence type="ECO:0000256" key="4">
    <source>
        <dbReference type="ARBA" id="ARBA00023274"/>
    </source>
</evidence>
<keyword evidence="4" id="KW-0687">Ribonucleoprotein</keyword>
<dbReference type="InterPro" id="IPR007741">
    <property type="entry name" value="Ribosomal_mL43/mS25/NADH_DH"/>
</dbReference>
<dbReference type="Proteomes" id="UP001583172">
    <property type="component" value="Unassembled WGS sequence"/>
</dbReference>
<comment type="subcellular location">
    <subcellularLocation>
        <location evidence="1">Mitochondrion</location>
    </subcellularLocation>
</comment>
<organism evidence="7 8">
    <name type="scientific">Humicola insolens</name>
    <name type="common">Soft-rot fungus</name>
    <dbReference type="NCBI Taxonomy" id="85995"/>
    <lineage>
        <taxon>Eukaryota</taxon>
        <taxon>Fungi</taxon>
        <taxon>Dikarya</taxon>
        <taxon>Ascomycota</taxon>
        <taxon>Pezizomycotina</taxon>
        <taxon>Sordariomycetes</taxon>
        <taxon>Sordariomycetidae</taxon>
        <taxon>Sordariales</taxon>
        <taxon>Chaetomiaceae</taxon>
        <taxon>Mycothermus</taxon>
    </lineage>
</organism>
<dbReference type="SUPFAM" id="SSF52833">
    <property type="entry name" value="Thioredoxin-like"/>
    <property type="match status" value="1"/>
</dbReference>
<dbReference type="EMBL" id="JAZGSY010000027">
    <property type="protein sequence ID" value="KAL1843002.1"/>
    <property type="molecule type" value="Genomic_DNA"/>
</dbReference>
<evidence type="ECO:0000313" key="7">
    <source>
        <dbReference type="EMBL" id="KAL1843002.1"/>
    </source>
</evidence>
<dbReference type="InterPro" id="IPR040049">
    <property type="entry name" value="Ribosomal_mS25/mL61"/>
</dbReference>
<keyword evidence="8" id="KW-1185">Reference proteome</keyword>
<proteinExistence type="predicted"/>
<evidence type="ECO:0000259" key="6">
    <source>
        <dbReference type="SMART" id="SM00916"/>
    </source>
</evidence>
<comment type="caution">
    <text evidence="7">The sequence shown here is derived from an EMBL/GenBank/DDBJ whole genome shotgun (WGS) entry which is preliminary data.</text>
</comment>
<dbReference type="InterPro" id="IPR036249">
    <property type="entry name" value="Thioredoxin-like_sf"/>
</dbReference>
<sequence>MVGVIRRLNKLTAKVAMPASDPPLPVVTVARHSARLLLRLIDSINGGHMGPRKFWRTALPRLKYWNPAIPMIVNRIREQEKPATMTLYLREPGAPVKTDVPQPSSSFDGLSKAPPPAEGERIVTINMSNRRSEAILQEFMEKTGAVPVQPTPQDEMELREAEEREAQGAVDRERVKREVEAEKREKRMIAQALSEAAAIKSALRWFDARRVLGEVTYF</sequence>
<dbReference type="Pfam" id="PF05047">
    <property type="entry name" value="L51_S25_CI-B8"/>
    <property type="match status" value="1"/>
</dbReference>
<evidence type="ECO:0000313" key="8">
    <source>
        <dbReference type="Proteomes" id="UP001583172"/>
    </source>
</evidence>